<dbReference type="EMBL" id="BARW01011883">
    <property type="protein sequence ID" value="GAI77842.1"/>
    <property type="molecule type" value="Genomic_DNA"/>
</dbReference>
<proteinExistence type="predicted"/>
<evidence type="ECO:0000313" key="1">
    <source>
        <dbReference type="EMBL" id="GAI77842.1"/>
    </source>
</evidence>
<name>X1RAQ7_9ZZZZ</name>
<dbReference type="SUPFAM" id="SSF50998">
    <property type="entry name" value="Quinoprotein alcohol dehydrogenase-like"/>
    <property type="match status" value="1"/>
</dbReference>
<dbReference type="InterPro" id="IPR015943">
    <property type="entry name" value="WD40/YVTN_repeat-like_dom_sf"/>
</dbReference>
<feature type="non-terminal residue" evidence="1">
    <location>
        <position position="1"/>
    </location>
</feature>
<evidence type="ECO:0008006" key="2">
    <source>
        <dbReference type="Google" id="ProtNLM"/>
    </source>
</evidence>
<comment type="caution">
    <text evidence="1">The sequence shown here is derived from an EMBL/GenBank/DDBJ whole genome shotgun (WGS) entry which is preliminary data.</text>
</comment>
<accession>X1RAQ7</accession>
<dbReference type="AlphaFoldDB" id="X1RAQ7"/>
<gene>
    <name evidence="1" type="ORF">S12H4_22687</name>
</gene>
<dbReference type="InterPro" id="IPR011047">
    <property type="entry name" value="Quinoprotein_ADH-like_sf"/>
</dbReference>
<protein>
    <recommendedName>
        <fullName evidence="2">Pyrrolo-quinoline quinone</fullName>
    </recommendedName>
</protein>
<dbReference type="Gene3D" id="2.130.10.10">
    <property type="entry name" value="YVTN repeat-like/Quinoprotein amine dehydrogenase"/>
    <property type="match status" value="1"/>
</dbReference>
<organism evidence="1">
    <name type="scientific">marine sediment metagenome</name>
    <dbReference type="NCBI Taxonomy" id="412755"/>
    <lineage>
        <taxon>unclassified sequences</taxon>
        <taxon>metagenomes</taxon>
        <taxon>ecological metagenomes</taxon>
    </lineage>
</organism>
<sequence>DGRIYFGCEDGYLYVLGPGGKAPLPTKDLEVWKIRSPLTGKLADSKYDWFTNFSNLSSTNSNSQGVKPPFKVKWIRRYEGTFKHIPVCGAGRMYTHTAEGQVFAVEQETGRLLWRRYWPGAHISFTSPIYYDE</sequence>
<reference evidence="1" key="1">
    <citation type="journal article" date="2014" name="Front. Microbiol.">
        <title>High frequency of phylogenetically diverse reductive dehalogenase-homologous genes in deep subseafloor sedimentary metagenomes.</title>
        <authorList>
            <person name="Kawai M."/>
            <person name="Futagami T."/>
            <person name="Toyoda A."/>
            <person name="Takaki Y."/>
            <person name="Nishi S."/>
            <person name="Hori S."/>
            <person name="Arai W."/>
            <person name="Tsubouchi T."/>
            <person name="Morono Y."/>
            <person name="Uchiyama I."/>
            <person name="Ito T."/>
            <person name="Fujiyama A."/>
            <person name="Inagaki F."/>
            <person name="Takami H."/>
        </authorList>
    </citation>
    <scope>NUCLEOTIDE SEQUENCE</scope>
    <source>
        <strain evidence="1">Expedition CK06-06</strain>
    </source>
</reference>